<reference evidence="1" key="1">
    <citation type="submission" date="2022-08" db="EMBL/GenBank/DDBJ databases">
        <authorList>
            <consortium name="DOE Joint Genome Institute"/>
            <person name="Min B."/>
            <person name="Sierra-Patev S."/>
            <person name="Naranjo-Ortiz M."/>
            <person name="Looney B."/>
            <person name="Konkel Z."/>
            <person name="Slot J.C."/>
            <person name="Sakamoto Y."/>
            <person name="Steenwyk J.L."/>
            <person name="Rokas A."/>
            <person name="Carro J."/>
            <person name="Camarero S."/>
            <person name="Ferreira P."/>
            <person name="Molpeceres G."/>
            <person name="Ruiz-duenas F.J."/>
            <person name="Serrano A."/>
            <person name="Henrissat B."/>
            <person name="Drula E."/>
            <person name="Hughes K.W."/>
            <person name="Mata J.L."/>
            <person name="Ishikawa N.K."/>
            <person name="Vargas-Isla R."/>
            <person name="Ushijima S."/>
            <person name="Smith C.A."/>
            <person name="Ahrendt S."/>
            <person name="Andreopoulos W."/>
            <person name="He G."/>
            <person name="LaButti K."/>
            <person name="Lipzen A."/>
            <person name="Ng V."/>
            <person name="Riley R."/>
            <person name="Sandor L."/>
            <person name="Barry K."/>
            <person name="Martinez A.T."/>
            <person name="Xiao Y."/>
            <person name="Gibbons J.G."/>
            <person name="Terashima K."/>
            <person name="Hibbett D.S."/>
            <person name="Grigoriev I.V."/>
        </authorList>
    </citation>
    <scope>NUCLEOTIDE SEQUENCE</scope>
    <source>
        <strain evidence="1">ET3784</strain>
    </source>
</reference>
<dbReference type="AlphaFoldDB" id="A0AA38JXS6"/>
<keyword evidence="2" id="KW-1185">Reference proteome</keyword>
<reference evidence="1" key="2">
    <citation type="journal article" date="2023" name="Proc. Natl. Acad. Sci. U.S.A.">
        <title>A global phylogenomic analysis of the shiitake genus Lentinula.</title>
        <authorList>
            <person name="Sierra-Patev S."/>
            <person name="Min B."/>
            <person name="Naranjo-Ortiz M."/>
            <person name="Looney B."/>
            <person name="Konkel Z."/>
            <person name="Slot J.C."/>
            <person name="Sakamoto Y."/>
            <person name="Steenwyk J.L."/>
            <person name="Rokas A."/>
            <person name="Carro J."/>
            <person name="Camarero S."/>
            <person name="Ferreira P."/>
            <person name="Molpeceres G."/>
            <person name="Ruiz-Duenas F.J."/>
            <person name="Serrano A."/>
            <person name="Henrissat B."/>
            <person name="Drula E."/>
            <person name="Hughes K.W."/>
            <person name="Mata J.L."/>
            <person name="Ishikawa N.K."/>
            <person name="Vargas-Isla R."/>
            <person name="Ushijima S."/>
            <person name="Smith C.A."/>
            <person name="Donoghue J."/>
            <person name="Ahrendt S."/>
            <person name="Andreopoulos W."/>
            <person name="He G."/>
            <person name="LaButti K."/>
            <person name="Lipzen A."/>
            <person name="Ng V."/>
            <person name="Riley R."/>
            <person name="Sandor L."/>
            <person name="Barry K."/>
            <person name="Martinez A.T."/>
            <person name="Xiao Y."/>
            <person name="Gibbons J.G."/>
            <person name="Terashima K."/>
            <person name="Grigoriev I.V."/>
            <person name="Hibbett D."/>
        </authorList>
    </citation>
    <scope>NUCLEOTIDE SEQUENCE</scope>
    <source>
        <strain evidence="1">ET3784</strain>
    </source>
</reference>
<dbReference type="Proteomes" id="UP001176059">
    <property type="component" value="Unassembled WGS sequence"/>
</dbReference>
<proteinExistence type="predicted"/>
<accession>A0AA38JXS6</accession>
<protein>
    <submittedName>
        <fullName evidence="1">Uncharacterized protein</fullName>
    </submittedName>
</protein>
<evidence type="ECO:0000313" key="1">
    <source>
        <dbReference type="EMBL" id="KAJ3737571.1"/>
    </source>
</evidence>
<sequence length="180" mass="20013">MLDAKSQSIMVVSSLSHLLSLLLFLGSVLGIFAAPLTIEASTVGLQRRQSDQVVKFMIAKGTKPVEIDMNVDQPWDTTVELGFQIGDGTPYYASRDGQSVASIDAGPKGPGLDIGTVKLDKEGTNKFWTEIAGMQYSSKLCFFEAVTRELEKHEFMQNLLQQKNWRLINQHINEVKLFAF</sequence>
<comment type="caution">
    <text evidence="1">The sequence shown here is derived from an EMBL/GenBank/DDBJ whole genome shotgun (WGS) entry which is preliminary data.</text>
</comment>
<name>A0AA38JXS6_9AGAR</name>
<organism evidence="1 2">
    <name type="scientific">Lentinula guzmanii</name>
    <dbReference type="NCBI Taxonomy" id="2804957"/>
    <lineage>
        <taxon>Eukaryota</taxon>
        <taxon>Fungi</taxon>
        <taxon>Dikarya</taxon>
        <taxon>Basidiomycota</taxon>
        <taxon>Agaricomycotina</taxon>
        <taxon>Agaricomycetes</taxon>
        <taxon>Agaricomycetidae</taxon>
        <taxon>Agaricales</taxon>
        <taxon>Marasmiineae</taxon>
        <taxon>Omphalotaceae</taxon>
        <taxon>Lentinula</taxon>
    </lineage>
</organism>
<dbReference type="EMBL" id="JANVFO010000001">
    <property type="protein sequence ID" value="KAJ3737571.1"/>
    <property type="molecule type" value="Genomic_DNA"/>
</dbReference>
<evidence type="ECO:0000313" key="2">
    <source>
        <dbReference type="Proteomes" id="UP001176059"/>
    </source>
</evidence>
<gene>
    <name evidence="1" type="ORF">DFJ43DRAFT_1148693</name>
</gene>